<dbReference type="Gene3D" id="3.90.230.10">
    <property type="entry name" value="Creatinase/methionine aminopeptidase superfamily"/>
    <property type="match status" value="1"/>
</dbReference>
<dbReference type="InterPro" id="IPR050659">
    <property type="entry name" value="Peptidase_M24B"/>
</dbReference>
<evidence type="ECO:0000313" key="2">
    <source>
        <dbReference type="EMBL" id="MYD92024.1"/>
    </source>
</evidence>
<name>A0A6B1E0A5_9CHLR</name>
<organism evidence="2">
    <name type="scientific">Caldilineaceae bacterium SB0662_bin_9</name>
    <dbReference type="NCBI Taxonomy" id="2605258"/>
    <lineage>
        <taxon>Bacteria</taxon>
        <taxon>Bacillati</taxon>
        <taxon>Chloroflexota</taxon>
        <taxon>Caldilineae</taxon>
        <taxon>Caldilineales</taxon>
        <taxon>Caldilineaceae</taxon>
    </lineage>
</organism>
<keyword evidence="2" id="KW-0031">Aminopeptidase</keyword>
<protein>
    <submittedName>
        <fullName evidence="2">Aminopeptidase P family protein</fullName>
    </submittedName>
</protein>
<reference evidence="2" key="1">
    <citation type="submission" date="2019-09" db="EMBL/GenBank/DDBJ databases">
        <title>Characterisation of the sponge microbiome using genome-centric metagenomics.</title>
        <authorList>
            <person name="Engelberts J.P."/>
            <person name="Robbins S.J."/>
            <person name="De Goeij J.M."/>
            <person name="Aranda M."/>
            <person name="Bell S.C."/>
            <person name="Webster N.S."/>
        </authorList>
    </citation>
    <scope>NUCLEOTIDE SEQUENCE</scope>
    <source>
        <strain evidence="2">SB0662_bin_9</strain>
    </source>
</reference>
<dbReference type="PANTHER" id="PTHR46112:SF3">
    <property type="entry name" value="AMINOPEPTIDASE YPDF"/>
    <property type="match status" value="1"/>
</dbReference>
<dbReference type="PANTHER" id="PTHR46112">
    <property type="entry name" value="AMINOPEPTIDASE"/>
    <property type="match status" value="1"/>
</dbReference>
<feature type="domain" description="Peptidase M24" evidence="1">
    <location>
        <begin position="166"/>
        <end position="385"/>
    </location>
</feature>
<dbReference type="EMBL" id="VXPY01000122">
    <property type="protein sequence ID" value="MYD92024.1"/>
    <property type="molecule type" value="Genomic_DNA"/>
</dbReference>
<dbReference type="SUPFAM" id="SSF55920">
    <property type="entry name" value="Creatinase/aminopeptidase"/>
    <property type="match status" value="1"/>
</dbReference>
<proteinExistence type="predicted"/>
<sequence length="408" mass="44339">MPFPLPEIQHRIRHAGLDGWLLADFRGTNPVALHLCRLHSSGTRRWFLYIPATGSPRLLVHAIEQGTFAELAASLDIPLDTYVGWQELHTRVGELLAEAKVVAMEFSANNDMPTLDLVGAGTIQLVREIGQVRVEGSQDLVQAFQAVLTPDQVASHRAAAAIVLETKDAAFEKAARAIEDGRSLTEYELQQFIVQRLAGEGLDPDHAPIVAVNAHAADPHFEPAKQASSPIRRGDILLIDLWGKQVNRPDSCFADVTWTAWCGTQVPSPVAAIFETVGNARDAALEFMDRELSAGRPVQGAQVDDACRQVIADAGYGNAFIHRTGHSLGTQVHFTGVNIDNLETRDSRTLVPGVMFTIEPGIYLPDLPFGEDGRVGVGIRSEVNCLARERGVEVTTLPLQTCMTALLA</sequence>
<evidence type="ECO:0000259" key="1">
    <source>
        <dbReference type="Pfam" id="PF00557"/>
    </source>
</evidence>
<gene>
    <name evidence="2" type="ORF">F4Y08_17125</name>
</gene>
<dbReference type="Pfam" id="PF00557">
    <property type="entry name" value="Peptidase_M24"/>
    <property type="match status" value="1"/>
</dbReference>
<comment type="caution">
    <text evidence="2">The sequence shown here is derived from an EMBL/GenBank/DDBJ whole genome shotgun (WGS) entry which is preliminary data.</text>
</comment>
<dbReference type="InterPro" id="IPR036005">
    <property type="entry name" value="Creatinase/aminopeptidase-like"/>
</dbReference>
<accession>A0A6B1E0A5</accession>
<keyword evidence="2" id="KW-0378">Hydrolase</keyword>
<keyword evidence="2" id="KW-0645">Protease</keyword>
<dbReference type="InterPro" id="IPR000994">
    <property type="entry name" value="Pept_M24"/>
</dbReference>
<dbReference type="AlphaFoldDB" id="A0A6B1E0A5"/>
<dbReference type="GO" id="GO:0004177">
    <property type="term" value="F:aminopeptidase activity"/>
    <property type="evidence" value="ECO:0007669"/>
    <property type="project" value="UniProtKB-KW"/>
</dbReference>